<keyword evidence="18" id="KW-0479">Metal-binding</keyword>
<evidence type="ECO:0000256" key="11">
    <source>
        <dbReference type="ARBA" id="ARBA00023098"/>
    </source>
</evidence>
<feature type="active site" description="Proton acceptor" evidence="15">
    <location>
        <position position="63"/>
    </location>
</feature>
<keyword evidence="11" id="KW-0443">Lipid metabolism</keyword>
<dbReference type="InterPro" id="IPR000829">
    <property type="entry name" value="DAGK"/>
</dbReference>
<keyword evidence="18" id="KW-0460">Magnesium</keyword>
<evidence type="ECO:0000256" key="3">
    <source>
        <dbReference type="ARBA" id="ARBA00022475"/>
    </source>
</evidence>
<evidence type="ECO:0000313" key="20">
    <source>
        <dbReference type="EMBL" id="KAB1642938.1"/>
    </source>
</evidence>
<keyword evidence="3" id="KW-1003">Cell membrane</keyword>
<evidence type="ECO:0000256" key="1">
    <source>
        <dbReference type="ARBA" id="ARBA00004651"/>
    </source>
</evidence>
<reference evidence="20 21" key="1">
    <citation type="submission" date="2019-09" db="EMBL/GenBank/DDBJ databases">
        <title>Whole genome shotgun sequencing (WGS) of Ellagibacter isourolithinifaciens DSM 104140(T) and Adlercreutzia muris DSM 29508(T).</title>
        <authorList>
            <person name="Stoll D.A."/>
            <person name="Danylec N."/>
            <person name="Huch M."/>
        </authorList>
    </citation>
    <scope>NUCLEOTIDE SEQUENCE [LARGE SCALE GENOMIC DNA]</scope>
    <source>
        <strain evidence="20 21">DSM 104140</strain>
    </source>
</reference>
<feature type="binding site" evidence="17">
    <location>
        <position position="70"/>
    </location>
    <ligand>
        <name>ATP</name>
        <dbReference type="ChEBI" id="CHEBI:30616"/>
    </ligand>
</feature>
<evidence type="ECO:0000256" key="8">
    <source>
        <dbReference type="ARBA" id="ARBA00022777"/>
    </source>
</evidence>
<keyword evidence="4" id="KW-0444">Lipid biosynthesis</keyword>
<evidence type="ECO:0000256" key="16">
    <source>
        <dbReference type="PIRSR" id="PIRSR600829-2"/>
    </source>
</evidence>
<dbReference type="RefSeq" id="WP_158048524.1">
    <property type="nucleotide sequence ID" value="NZ_DBEYPV010000178.1"/>
</dbReference>
<evidence type="ECO:0000256" key="12">
    <source>
        <dbReference type="ARBA" id="ARBA00023136"/>
    </source>
</evidence>
<evidence type="ECO:0000256" key="14">
    <source>
        <dbReference type="ARBA" id="ARBA00023264"/>
    </source>
</evidence>
<evidence type="ECO:0000256" key="19">
    <source>
        <dbReference type="SAM" id="Phobius"/>
    </source>
</evidence>
<keyword evidence="6 19" id="KW-0812">Transmembrane</keyword>
<dbReference type="InterPro" id="IPR033717">
    <property type="entry name" value="UDPK"/>
</dbReference>
<keyword evidence="9 17" id="KW-0067">ATP-binding</keyword>
<feature type="binding site" evidence="17">
    <location>
        <begin position="88"/>
        <end position="89"/>
    </location>
    <ligand>
        <name>ATP</name>
        <dbReference type="ChEBI" id="CHEBI:30616"/>
    </ligand>
</feature>
<evidence type="ECO:0000313" key="21">
    <source>
        <dbReference type="Proteomes" id="UP000468668"/>
    </source>
</evidence>
<keyword evidence="5" id="KW-0808">Transferase</keyword>
<comment type="similarity">
    <text evidence="2">Belongs to the bacterial diacylglycerol kinase family.</text>
</comment>
<evidence type="ECO:0000256" key="2">
    <source>
        <dbReference type="ARBA" id="ARBA00005967"/>
    </source>
</evidence>
<sequence length="119" mass="12355">MTQSLPHAFRCAAEGVAFAFKQRNMRIDSGFAVAAVVLGFALRIDAPSWLAIVICIGAVMAAETANTAIEAIVDLVSPEYHVLAKHAKDCAAGAALILAAASVVVAAIVFIPKIGEFLC</sequence>
<name>A0A6N6NRN3_9ACTN</name>
<protein>
    <submittedName>
        <fullName evidence="20">Diacylglycerol kinase family protein</fullName>
    </submittedName>
</protein>
<evidence type="ECO:0000256" key="15">
    <source>
        <dbReference type="PIRSR" id="PIRSR600829-1"/>
    </source>
</evidence>
<organism evidence="20 21">
    <name type="scientific">Ellagibacter isourolithinifaciens</name>
    <dbReference type="NCBI Taxonomy" id="2137581"/>
    <lineage>
        <taxon>Bacteria</taxon>
        <taxon>Bacillati</taxon>
        <taxon>Actinomycetota</taxon>
        <taxon>Coriobacteriia</taxon>
        <taxon>Eggerthellales</taxon>
        <taxon>Eggerthellaceae</taxon>
        <taxon>Ellagibacter</taxon>
    </lineage>
</organism>
<dbReference type="Proteomes" id="UP000468668">
    <property type="component" value="Unassembled WGS sequence"/>
</dbReference>
<gene>
    <name evidence="20" type="ORF">F8C90_00710</name>
</gene>
<keyword evidence="14" id="KW-1208">Phospholipid metabolism</keyword>
<proteinExistence type="inferred from homology"/>
<evidence type="ECO:0000256" key="9">
    <source>
        <dbReference type="ARBA" id="ARBA00022840"/>
    </source>
</evidence>
<keyword evidence="21" id="KW-1185">Reference proteome</keyword>
<feature type="transmembrane region" description="Helical" evidence="19">
    <location>
        <begin position="90"/>
        <end position="111"/>
    </location>
</feature>
<comment type="caution">
    <text evidence="20">The sequence shown here is derived from an EMBL/GenBank/DDBJ whole genome shotgun (WGS) entry which is preliminary data.</text>
</comment>
<dbReference type="PANTHER" id="PTHR34299">
    <property type="entry name" value="DIACYLGLYCEROL KINASE"/>
    <property type="match status" value="1"/>
</dbReference>
<evidence type="ECO:0000256" key="17">
    <source>
        <dbReference type="PIRSR" id="PIRSR600829-3"/>
    </source>
</evidence>
<evidence type="ECO:0000256" key="13">
    <source>
        <dbReference type="ARBA" id="ARBA00023209"/>
    </source>
</evidence>
<dbReference type="EMBL" id="WAJR01000001">
    <property type="protein sequence ID" value="KAB1642938.1"/>
    <property type="molecule type" value="Genomic_DNA"/>
</dbReference>
<evidence type="ECO:0000256" key="4">
    <source>
        <dbReference type="ARBA" id="ARBA00022516"/>
    </source>
</evidence>
<comment type="subcellular location">
    <subcellularLocation>
        <location evidence="1">Cell membrane</location>
        <topology evidence="1">Multi-pass membrane protein</topology>
    </subcellularLocation>
</comment>
<feature type="binding site" evidence="18">
    <location>
        <position position="70"/>
    </location>
    <ligand>
        <name>a divalent metal cation</name>
        <dbReference type="ChEBI" id="CHEBI:60240"/>
    </ligand>
</feature>
<feature type="binding site" evidence="17">
    <location>
        <begin position="79"/>
        <end position="81"/>
    </location>
    <ligand>
        <name>ATP</name>
        <dbReference type="ChEBI" id="CHEBI:30616"/>
    </ligand>
</feature>
<feature type="transmembrane region" description="Helical" evidence="19">
    <location>
        <begin position="27"/>
        <end position="44"/>
    </location>
</feature>
<keyword evidence="8 20" id="KW-0418">Kinase</keyword>
<evidence type="ECO:0000256" key="10">
    <source>
        <dbReference type="ARBA" id="ARBA00022989"/>
    </source>
</evidence>
<dbReference type="InterPro" id="IPR036945">
    <property type="entry name" value="DAGK_sf"/>
</dbReference>
<evidence type="ECO:0000256" key="5">
    <source>
        <dbReference type="ARBA" id="ARBA00022679"/>
    </source>
</evidence>
<evidence type="ECO:0000256" key="6">
    <source>
        <dbReference type="ARBA" id="ARBA00022692"/>
    </source>
</evidence>
<feature type="binding site" evidence="16">
    <location>
        <position position="63"/>
    </location>
    <ligand>
        <name>substrate</name>
    </ligand>
</feature>
<dbReference type="GO" id="GO:0046872">
    <property type="term" value="F:metal ion binding"/>
    <property type="evidence" value="ECO:0007669"/>
    <property type="project" value="UniProtKB-KW"/>
</dbReference>
<comment type="cofactor">
    <cofactor evidence="18">
        <name>Mg(2+)</name>
        <dbReference type="ChEBI" id="CHEBI:18420"/>
    </cofactor>
    <text evidence="18">Mn(2+), Zn(2+), Cd(2+) and Co(2+) support activity to lesser extents.</text>
</comment>
<dbReference type="GO" id="GO:0005524">
    <property type="term" value="F:ATP binding"/>
    <property type="evidence" value="ECO:0007669"/>
    <property type="project" value="UniProtKB-KW"/>
</dbReference>
<evidence type="ECO:0000256" key="7">
    <source>
        <dbReference type="ARBA" id="ARBA00022741"/>
    </source>
</evidence>
<evidence type="ECO:0000256" key="18">
    <source>
        <dbReference type="PIRSR" id="PIRSR600829-4"/>
    </source>
</evidence>
<keyword evidence="7 17" id="KW-0547">Nucleotide-binding</keyword>
<dbReference type="GO" id="GO:0016301">
    <property type="term" value="F:kinase activity"/>
    <property type="evidence" value="ECO:0007669"/>
    <property type="project" value="UniProtKB-KW"/>
</dbReference>
<dbReference type="AlphaFoldDB" id="A0A6N6NRN3"/>
<dbReference type="GeneID" id="98656922"/>
<dbReference type="PANTHER" id="PTHR34299:SF1">
    <property type="entry name" value="DIACYLGLYCEROL KINASE"/>
    <property type="match status" value="1"/>
</dbReference>
<keyword evidence="12 19" id="KW-0472">Membrane</keyword>
<dbReference type="Gene3D" id="1.10.287.3610">
    <property type="match status" value="1"/>
</dbReference>
<dbReference type="Pfam" id="PF01219">
    <property type="entry name" value="DAGK_prokar"/>
    <property type="match status" value="1"/>
</dbReference>
<accession>A0A6N6NRN3</accession>
<keyword evidence="10 19" id="KW-1133">Transmembrane helix</keyword>
<dbReference type="GO" id="GO:0008654">
    <property type="term" value="P:phospholipid biosynthetic process"/>
    <property type="evidence" value="ECO:0007669"/>
    <property type="project" value="UniProtKB-KW"/>
</dbReference>
<dbReference type="GO" id="GO:0005886">
    <property type="term" value="C:plasma membrane"/>
    <property type="evidence" value="ECO:0007669"/>
    <property type="project" value="UniProtKB-SubCell"/>
</dbReference>
<keyword evidence="13" id="KW-0594">Phospholipid biosynthesis</keyword>
<dbReference type="CDD" id="cd14265">
    <property type="entry name" value="UDPK_IM_like"/>
    <property type="match status" value="1"/>
</dbReference>